<dbReference type="Proteomes" id="UP000251251">
    <property type="component" value="Segment"/>
</dbReference>
<gene>
    <name evidence="1" type="ORF">PLgW1_52</name>
</gene>
<dbReference type="EMBL" id="KY888143">
    <property type="protein sequence ID" value="ARQ94863.1"/>
    <property type="molecule type" value="Genomic_DNA"/>
</dbReference>
<sequence length="56" mass="6771">MVYNNNIRSREEQQLMTNEQLLYIEETTGYEFAEILEDLKNKGVITYLQYKEFSND</sequence>
<name>A0A2Z2GNG5_9CAUD</name>
<keyword evidence="2" id="KW-1185">Reference proteome</keyword>
<evidence type="ECO:0000313" key="2">
    <source>
        <dbReference type="Proteomes" id="UP000251251"/>
    </source>
</evidence>
<evidence type="ECO:0000313" key="1">
    <source>
        <dbReference type="EMBL" id="ARQ94863.1"/>
    </source>
</evidence>
<reference evidence="1" key="1">
    <citation type="submission" date="2017-04" db="EMBL/GenBank/DDBJ databases">
        <title>Genome sequence and comparative analysis of three virulent Lactococcus garvieae phages, novel phages with genome architecture linking the 936 group phages of Lactococcus lactis.</title>
        <authorList>
            <person name="Hoai T.D."/>
            <person name="Nishiki I."/>
            <person name="Yoshida T."/>
            <person name="Nakai T."/>
        </authorList>
    </citation>
    <scope>NUCLEOTIDE SEQUENCE [LARGE SCALE GENOMIC DNA]</scope>
</reference>
<organism evidence="1 2">
    <name type="scientific">Lactococcus phage PLgW-1</name>
    <dbReference type="NCBI Taxonomy" id="1983536"/>
    <lineage>
        <taxon>Viruses</taxon>
        <taxon>Duplodnaviria</taxon>
        <taxon>Heunggongvirae</taxon>
        <taxon>Uroviricota</taxon>
        <taxon>Caudoviricetes</taxon>
        <taxon>Uwajimavirus</taxon>
        <taxon>Uwajimavirus PLgW1</taxon>
    </lineage>
</organism>
<proteinExistence type="predicted"/>
<protein>
    <submittedName>
        <fullName evidence="1">Uncharacterized protein</fullName>
    </submittedName>
</protein>
<accession>A0A2Z2GNG5</accession>